<dbReference type="PROSITE" id="PS00041">
    <property type="entry name" value="HTH_ARAC_FAMILY_1"/>
    <property type="match status" value="1"/>
</dbReference>
<proteinExistence type="predicted"/>
<sequence>MKPALEHLPLDSGESFVAKFFDYNYYPTPWHFHPEYELVLVTESTGKRFIGDKISEFGPGNLALMGPYLPHLYRNDPIYYEPESARRAKSVVIHFSEHSFGHHFLSLPEAKALQGLFSRSARGLDIIGETNRLTSEKMLELLQLNGLARWMKLLEILHLLSVSDEYQFISDATLTGRNELESERLSKVFEYVMENFREEIHIAQVANLVNMAENSFSRYFSLRTRKTFSSFLTDIRISHASKLLIENKMSVADICFGCGFNNLSNFNRQFKKLYKVSPLRYRHHYTSTLRR</sequence>
<name>A0ABP8LYT3_9BACT</name>
<feature type="domain" description="HTH araC/xylS-type" evidence="4">
    <location>
        <begin position="186"/>
        <end position="284"/>
    </location>
</feature>
<evidence type="ECO:0000256" key="2">
    <source>
        <dbReference type="ARBA" id="ARBA00023125"/>
    </source>
</evidence>
<dbReference type="Gene3D" id="1.10.10.60">
    <property type="entry name" value="Homeodomain-like"/>
    <property type="match status" value="2"/>
</dbReference>
<evidence type="ECO:0000313" key="5">
    <source>
        <dbReference type="EMBL" id="GAA4439012.1"/>
    </source>
</evidence>
<protein>
    <submittedName>
        <fullName evidence="5">AraC family transcriptional regulator</fullName>
    </submittedName>
</protein>
<dbReference type="InterPro" id="IPR003313">
    <property type="entry name" value="AraC-bd"/>
</dbReference>
<dbReference type="SMART" id="SM00342">
    <property type="entry name" value="HTH_ARAC"/>
    <property type="match status" value="1"/>
</dbReference>
<dbReference type="PANTHER" id="PTHR43280:SF27">
    <property type="entry name" value="TRANSCRIPTIONAL REGULATOR MTLR"/>
    <property type="match status" value="1"/>
</dbReference>
<keyword evidence="6" id="KW-1185">Reference proteome</keyword>
<evidence type="ECO:0000259" key="4">
    <source>
        <dbReference type="PROSITE" id="PS01124"/>
    </source>
</evidence>
<evidence type="ECO:0000256" key="3">
    <source>
        <dbReference type="ARBA" id="ARBA00023163"/>
    </source>
</evidence>
<dbReference type="InterPro" id="IPR018060">
    <property type="entry name" value="HTH_AraC"/>
</dbReference>
<dbReference type="InterPro" id="IPR009057">
    <property type="entry name" value="Homeodomain-like_sf"/>
</dbReference>
<dbReference type="EMBL" id="BAABHC010000020">
    <property type="protein sequence ID" value="GAA4439012.1"/>
    <property type="molecule type" value="Genomic_DNA"/>
</dbReference>
<accession>A0ABP8LYT3</accession>
<dbReference type="Pfam" id="PF02311">
    <property type="entry name" value="AraC_binding"/>
    <property type="match status" value="1"/>
</dbReference>
<reference evidence="6" key="1">
    <citation type="journal article" date="2019" name="Int. J. Syst. Evol. Microbiol.">
        <title>The Global Catalogue of Microorganisms (GCM) 10K type strain sequencing project: providing services to taxonomists for standard genome sequencing and annotation.</title>
        <authorList>
            <consortium name="The Broad Institute Genomics Platform"/>
            <consortium name="The Broad Institute Genome Sequencing Center for Infectious Disease"/>
            <person name="Wu L."/>
            <person name="Ma J."/>
        </authorList>
    </citation>
    <scope>NUCLEOTIDE SEQUENCE [LARGE SCALE GENOMIC DNA]</scope>
    <source>
        <strain evidence="6">JCM 17926</strain>
    </source>
</reference>
<keyword evidence="2" id="KW-0238">DNA-binding</keyword>
<comment type="caution">
    <text evidence="5">The sequence shown here is derived from an EMBL/GenBank/DDBJ whole genome shotgun (WGS) entry which is preliminary data.</text>
</comment>
<dbReference type="Proteomes" id="UP001500552">
    <property type="component" value="Unassembled WGS sequence"/>
</dbReference>
<dbReference type="PANTHER" id="PTHR43280">
    <property type="entry name" value="ARAC-FAMILY TRANSCRIPTIONAL REGULATOR"/>
    <property type="match status" value="1"/>
</dbReference>
<dbReference type="RefSeq" id="WP_345160842.1">
    <property type="nucleotide sequence ID" value="NZ_BAABHC010000020.1"/>
</dbReference>
<dbReference type="PROSITE" id="PS01124">
    <property type="entry name" value="HTH_ARAC_FAMILY_2"/>
    <property type="match status" value="1"/>
</dbReference>
<dbReference type="InterPro" id="IPR018062">
    <property type="entry name" value="HTH_AraC-typ_CS"/>
</dbReference>
<dbReference type="CDD" id="cd06976">
    <property type="entry name" value="cupin_MtlR-like_N"/>
    <property type="match status" value="1"/>
</dbReference>
<dbReference type="InterPro" id="IPR014710">
    <property type="entry name" value="RmlC-like_jellyroll"/>
</dbReference>
<evidence type="ECO:0000256" key="1">
    <source>
        <dbReference type="ARBA" id="ARBA00023015"/>
    </source>
</evidence>
<dbReference type="InterPro" id="IPR011051">
    <property type="entry name" value="RmlC_Cupin_sf"/>
</dbReference>
<evidence type="ECO:0000313" key="6">
    <source>
        <dbReference type="Proteomes" id="UP001500552"/>
    </source>
</evidence>
<dbReference type="SUPFAM" id="SSF46689">
    <property type="entry name" value="Homeodomain-like"/>
    <property type="match status" value="2"/>
</dbReference>
<keyword evidence="1" id="KW-0805">Transcription regulation</keyword>
<gene>
    <name evidence="5" type="ORF">GCM10023188_34920</name>
</gene>
<dbReference type="SUPFAM" id="SSF51182">
    <property type="entry name" value="RmlC-like cupins"/>
    <property type="match status" value="1"/>
</dbReference>
<keyword evidence="3" id="KW-0804">Transcription</keyword>
<dbReference type="Gene3D" id="2.60.120.10">
    <property type="entry name" value="Jelly Rolls"/>
    <property type="match status" value="1"/>
</dbReference>
<dbReference type="Pfam" id="PF12833">
    <property type="entry name" value="HTH_18"/>
    <property type="match status" value="1"/>
</dbReference>
<organism evidence="5 6">
    <name type="scientific">Pontibacter saemangeumensis</name>
    <dbReference type="NCBI Taxonomy" id="1084525"/>
    <lineage>
        <taxon>Bacteria</taxon>
        <taxon>Pseudomonadati</taxon>
        <taxon>Bacteroidota</taxon>
        <taxon>Cytophagia</taxon>
        <taxon>Cytophagales</taxon>
        <taxon>Hymenobacteraceae</taxon>
        <taxon>Pontibacter</taxon>
    </lineage>
</organism>